<keyword evidence="3" id="KW-1185">Reference proteome</keyword>
<keyword evidence="2" id="KW-0808">Transferase</keyword>
<proteinExistence type="predicted"/>
<dbReference type="EMBL" id="VLKH01000003">
    <property type="protein sequence ID" value="TWH81741.1"/>
    <property type="molecule type" value="Genomic_DNA"/>
</dbReference>
<dbReference type="PANTHER" id="PTHR43792">
    <property type="entry name" value="GNAT FAMILY, PUTATIVE (AFU_ORTHOLOGUE AFUA_3G00765)-RELATED-RELATED"/>
    <property type="match status" value="1"/>
</dbReference>
<feature type="domain" description="N-acetyltransferase" evidence="1">
    <location>
        <begin position="34"/>
        <end position="169"/>
    </location>
</feature>
<evidence type="ECO:0000313" key="3">
    <source>
        <dbReference type="Proteomes" id="UP000315343"/>
    </source>
</evidence>
<dbReference type="InterPro" id="IPR016181">
    <property type="entry name" value="Acyl_CoA_acyltransferase"/>
</dbReference>
<dbReference type="SUPFAM" id="SSF55729">
    <property type="entry name" value="Acyl-CoA N-acyltransferases (Nat)"/>
    <property type="match status" value="1"/>
</dbReference>
<dbReference type="Gene3D" id="3.40.630.30">
    <property type="match status" value="1"/>
</dbReference>
<organism evidence="2 3">
    <name type="scientific">Sedimentibacter saalensis</name>
    <dbReference type="NCBI Taxonomy" id="130788"/>
    <lineage>
        <taxon>Bacteria</taxon>
        <taxon>Bacillati</taxon>
        <taxon>Bacillota</taxon>
        <taxon>Tissierellia</taxon>
        <taxon>Sedimentibacter</taxon>
    </lineage>
</organism>
<reference evidence="2 3" key="1">
    <citation type="submission" date="2019-07" db="EMBL/GenBank/DDBJ databases">
        <title>Genomic Encyclopedia of Type Strains, Phase I: the one thousand microbial genomes (KMG-I) project.</title>
        <authorList>
            <person name="Kyrpides N."/>
        </authorList>
    </citation>
    <scope>NUCLEOTIDE SEQUENCE [LARGE SCALE GENOMIC DNA]</scope>
    <source>
        <strain evidence="2 3">DSM 13558</strain>
    </source>
</reference>
<dbReference type="AlphaFoldDB" id="A0A562JEZ1"/>
<evidence type="ECO:0000313" key="2">
    <source>
        <dbReference type="EMBL" id="TWH81741.1"/>
    </source>
</evidence>
<dbReference type="GO" id="GO:0016747">
    <property type="term" value="F:acyltransferase activity, transferring groups other than amino-acyl groups"/>
    <property type="evidence" value="ECO:0007669"/>
    <property type="project" value="InterPro"/>
</dbReference>
<sequence>MILETERLLLTDYKLENLDVFFKLKSCNEVWKYSTFDPLKDKDQARILLENLIDEGIDENYIYKALYKKDSMEFIGEAGIIGYITHANRCVIGYNLLPQYWNHGYATEITKNLVKYSFEFLGVERIEALALQINTASCRVLEKSGFLLEGVLRNFNKCETGYRNVCYYGMISSDFDKR</sequence>
<name>A0A562JEZ1_9FIRM</name>
<dbReference type="InterPro" id="IPR051531">
    <property type="entry name" value="N-acetyltransferase"/>
</dbReference>
<comment type="caution">
    <text evidence="2">The sequence shown here is derived from an EMBL/GenBank/DDBJ whole genome shotgun (WGS) entry which is preliminary data.</text>
</comment>
<dbReference type="RefSeq" id="WP_145081937.1">
    <property type="nucleotide sequence ID" value="NZ_DAMBUX010000019.1"/>
</dbReference>
<accession>A0A562JEZ1</accession>
<evidence type="ECO:0000259" key="1">
    <source>
        <dbReference type="PROSITE" id="PS51186"/>
    </source>
</evidence>
<dbReference type="PANTHER" id="PTHR43792:SF1">
    <property type="entry name" value="N-ACETYLTRANSFERASE DOMAIN-CONTAINING PROTEIN"/>
    <property type="match status" value="1"/>
</dbReference>
<protein>
    <submittedName>
        <fullName evidence="2">Ribosomal-protein-alanine N-acetyltransferase</fullName>
    </submittedName>
</protein>
<dbReference type="PROSITE" id="PS51186">
    <property type="entry name" value="GNAT"/>
    <property type="match status" value="1"/>
</dbReference>
<dbReference type="Proteomes" id="UP000315343">
    <property type="component" value="Unassembled WGS sequence"/>
</dbReference>
<dbReference type="InterPro" id="IPR000182">
    <property type="entry name" value="GNAT_dom"/>
</dbReference>
<dbReference type="OrthoDB" id="9785602at2"/>
<dbReference type="Pfam" id="PF13302">
    <property type="entry name" value="Acetyltransf_3"/>
    <property type="match status" value="1"/>
</dbReference>
<gene>
    <name evidence="2" type="ORF">LY60_01496</name>
</gene>